<accession>A0ABR3VDZ4</accession>
<gene>
    <name evidence="2" type="ORF">VTJ49DRAFT_898</name>
</gene>
<comment type="caution">
    <text evidence="2">The sequence shown here is derived from an EMBL/GenBank/DDBJ whole genome shotgun (WGS) entry which is preliminary data.</text>
</comment>
<reference evidence="2 3" key="1">
    <citation type="journal article" date="2024" name="Commun. Biol.">
        <title>Comparative genomic analysis of thermophilic fungi reveals convergent evolutionary adaptations and gene losses.</title>
        <authorList>
            <person name="Steindorff A.S."/>
            <person name="Aguilar-Pontes M.V."/>
            <person name="Robinson A.J."/>
            <person name="Andreopoulos B."/>
            <person name="LaButti K."/>
            <person name="Kuo A."/>
            <person name="Mondo S."/>
            <person name="Riley R."/>
            <person name="Otillar R."/>
            <person name="Haridas S."/>
            <person name="Lipzen A."/>
            <person name="Grimwood J."/>
            <person name="Schmutz J."/>
            <person name="Clum A."/>
            <person name="Reid I.D."/>
            <person name="Moisan M.C."/>
            <person name="Butler G."/>
            <person name="Nguyen T.T.M."/>
            <person name="Dewar K."/>
            <person name="Conant G."/>
            <person name="Drula E."/>
            <person name="Henrissat B."/>
            <person name="Hansel C."/>
            <person name="Singer S."/>
            <person name="Hutchinson M.I."/>
            <person name="de Vries R.P."/>
            <person name="Natvig D.O."/>
            <person name="Powell A.J."/>
            <person name="Tsang A."/>
            <person name="Grigoriev I.V."/>
        </authorList>
    </citation>
    <scope>NUCLEOTIDE SEQUENCE [LARGE SCALE GENOMIC DNA]</scope>
    <source>
        <strain evidence="2 3">CBS 620.91</strain>
    </source>
</reference>
<sequence>MADVDFESTGWYSWLVNLGILPGESHYIIRFISSFFISLAIAPIIPVVLMFIYDVSLWLWRITTAQLRRRHAQAVAAAEMQPPARISDTT</sequence>
<protein>
    <submittedName>
        <fullName evidence="2">Uncharacterized protein</fullName>
    </submittedName>
</protein>
<dbReference type="Proteomes" id="UP001583172">
    <property type="component" value="Unassembled WGS sequence"/>
</dbReference>
<keyword evidence="1" id="KW-1133">Transmembrane helix</keyword>
<evidence type="ECO:0000313" key="3">
    <source>
        <dbReference type="Proteomes" id="UP001583172"/>
    </source>
</evidence>
<feature type="transmembrane region" description="Helical" evidence="1">
    <location>
        <begin position="27"/>
        <end position="60"/>
    </location>
</feature>
<keyword evidence="1" id="KW-0472">Membrane</keyword>
<organism evidence="2 3">
    <name type="scientific">Humicola insolens</name>
    <name type="common">Soft-rot fungus</name>
    <dbReference type="NCBI Taxonomy" id="85995"/>
    <lineage>
        <taxon>Eukaryota</taxon>
        <taxon>Fungi</taxon>
        <taxon>Dikarya</taxon>
        <taxon>Ascomycota</taxon>
        <taxon>Pezizomycotina</taxon>
        <taxon>Sordariomycetes</taxon>
        <taxon>Sordariomycetidae</taxon>
        <taxon>Sordariales</taxon>
        <taxon>Chaetomiaceae</taxon>
        <taxon>Mycothermus</taxon>
    </lineage>
</organism>
<evidence type="ECO:0000256" key="1">
    <source>
        <dbReference type="SAM" id="Phobius"/>
    </source>
</evidence>
<name>A0ABR3VDZ4_HUMIN</name>
<keyword evidence="1" id="KW-0812">Transmembrane</keyword>
<evidence type="ECO:0000313" key="2">
    <source>
        <dbReference type="EMBL" id="KAL1840027.1"/>
    </source>
</evidence>
<dbReference type="EMBL" id="JAZGSY010000130">
    <property type="protein sequence ID" value="KAL1840027.1"/>
    <property type="molecule type" value="Genomic_DNA"/>
</dbReference>
<proteinExistence type="predicted"/>
<keyword evidence="3" id="KW-1185">Reference proteome</keyword>